<evidence type="ECO:0000313" key="5">
    <source>
        <dbReference type="EMBL" id="KAF2198479.1"/>
    </source>
</evidence>
<protein>
    <recommendedName>
        <fullName evidence="7">Major facilitator superfamily (MFS) profile domain-containing protein</fullName>
    </recommendedName>
</protein>
<keyword evidence="3" id="KW-1133">Transmembrane helix</keyword>
<dbReference type="PANTHER" id="PTHR48022">
    <property type="entry name" value="PLASTIDIC GLUCOSE TRANSPORTER 4"/>
    <property type="match status" value="1"/>
</dbReference>
<proteinExistence type="predicted"/>
<accession>A0A9P4JHQ4</accession>
<keyword evidence="2" id="KW-0812">Transmembrane</keyword>
<evidence type="ECO:0000256" key="1">
    <source>
        <dbReference type="ARBA" id="ARBA00004141"/>
    </source>
</evidence>
<evidence type="ECO:0000256" key="3">
    <source>
        <dbReference type="ARBA" id="ARBA00022989"/>
    </source>
</evidence>
<dbReference type="Pfam" id="PF00083">
    <property type="entry name" value="Sugar_tr"/>
    <property type="match status" value="1"/>
</dbReference>
<dbReference type="OrthoDB" id="508119at2759"/>
<comment type="caution">
    <text evidence="5">The sequence shown here is derived from an EMBL/GenBank/DDBJ whole genome shotgun (WGS) entry which is preliminary data.</text>
</comment>
<dbReference type="Proteomes" id="UP000799536">
    <property type="component" value="Unassembled WGS sequence"/>
</dbReference>
<dbReference type="InterPro" id="IPR005828">
    <property type="entry name" value="MFS_sugar_transport-like"/>
</dbReference>
<dbReference type="InterPro" id="IPR050360">
    <property type="entry name" value="MFS_Sugar_Transporters"/>
</dbReference>
<name>A0A9P4JHQ4_9PLEO</name>
<sequence length="161" mass="17666">MATCADFLLFVADSLGRRLSLLWTSIAQDTAMLYIGLYGPVCWIYVSEIPTARLRSLNVAIAAATQWLFNFVVERATPNMLASAGSHGYGAFIIYSCLCLSLEKMDDLFGVTALAKERTVEHGNDHAQPAATEIGLDGKLTKRMSSEKNVVMFSEHAEKKV</sequence>
<dbReference type="PANTHER" id="PTHR48022:SF21">
    <property type="entry name" value="QUINATE TRANSPORTER, PUTATIVE (AFU_ORTHOLOGUE AFUA_6G06960)-RELATED"/>
    <property type="match status" value="1"/>
</dbReference>
<reference evidence="5" key="1">
    <citation type="journal article" date="2020" name="Stud. Mycol.">
        <title>101 Dothideomycetes genomes: a test case for predicting lifestyles and emergence of pathogens.</title>
        <authorList>
            <person name="Haridas S."/>
            <person name="Albert R."/>
            <person name="Binder M."/>
            <person name="Bloem J."/>
            <person name="Labutti K."/>
            <person name="Salamov A."/>
            <person name="Andreopoulos B."/>
            <person name="Baker S."/>
            <person name="Barry K."/>
            <person name="Bills G."/>
            <person name="Bluhm B."/>
            <person name="Cannon C."/>
            <person name="Castanera R."/>
            <person name="Culley D."/>
            <person name="Daum C."/>
            <person name="Ezra D."/>
            <person name="Gonzalez J."/>
            <person name="Henrissat B."/>
            <person name="Kuo A."/>
            <person name="Liang C."/>
            <person name="Lipzen A."/>
            <person name="Lutzoni F."/>
            <person name="Magnuson J."/>
            <person name="Mondo S."/>
            <person name="Nolan M."/>
            <person name="Ohm R."/>
            <person name="Pangilinan J."/>
            <person name="Park H.-J."/>
            <person name="Ramirez L."/>
            <person name="Alfaro M."/>
            <person name="Sun H."/>
            <person name="Tritt A."/>
            <person name="Yoshinaga Y."/>
            <person name="Zwiers L.-H."/>
            <person name="Turgeon B."/>
            <person name="Goodwin S."/>
            <person name="Spatafora J."/>
            <person name="Crous P."/>
            <person name="Grigoriev I."/>
        </authorList>
    </citation>
    <scope>NUCLEOTIDE SEQUENCE</scope>
    <source>
        <strain evidence="5">ATCC 74209</strain>
    </source>
</reference>
<keyword evidence="4" id="KW-0472">Membrane</keyword>
<organism evidence="5 6">
    <name type="scientific">Delitschia confertaspora ATCC 74209</name>
    <dbReference type="NCBI Taxonomy" id="1513339"/>
    <lineage>
        <taxon>Eukaryota</taxon>
        <taxon>Fungi</taxon>
        <taxon>Dikarya</taxon>
        <taxon>Ascomycota</taxon>
        <taxon>Pezizomycotina</taxon>
        <taxon>Dothideomycetes</taxon>
        <taxon>Pleosporomycetidae</taxon>
        <taxon>Pleosporales</taxon>
        <taxon>Delitschiaceae</taxon>
        <taxon>Delitschia</taxon>
    </lineage>
</organism>
<keyword evidence="6" id="KW-1185">Reference proteome</keyword>
<evidence type="ECO:0000313" key="6">
    <source>
        <dbReference type="Proteomes" id="UP000799536"/>
    </source>
</evidence>
<gene>
    <name evidence="5" type="ORF">GQ43DRAFT_483269</name>
</gene>
<dbReference type="GO" id="GO:0005351">
    <property type="term" value="F:carbohydrate:proton symporter activity"/>
    <property type="evidence" value="ECO:0007669"/>
    <property type="project" value="TreeGrafter"/>
</dbReference>
<evidence type="ECO:0000256" key="2">
    <source>
        <dbReference type="ARBA" id="ARBA00022692"/>
    </source>
</evidence>
<evidence type="ECO:0000256" key="4">
    <source>
        <dbReference type="ARBA" id="ARBA00023136"/>
    </source>
</evidence>
<dbReference type="AlphaFoldDB" id="A0A9P4JHQ4"/>
<dbReference type="Gene3D" id="1.20.1250.20">
    <property type="entry name" value="MFS general substrate transporter like domains"/>
    <property type="match status" value="1"/>
</dbReference>
<dbReference type="EMBL" id="ML994141">
    <property type="protein sequence ID" value="KAF2198479.1"/>
    <property type="molecule type" value="Genomic_DNA"/>
</dbReference>
<dbReference type="GO" id="GO:0016020">
    <property type="term" value="C:membrane"/>
    <property type="evidence" value="ECO:0007669"/>
    <property type="project" value="UniProtKB-SubCell"/>
</dbReference>
<dbReference type="InterPro" id="IPR036259">
    <property type="entry name" value="MFS_trans_sf"/>
</dbReference>
<evidence type="ECO:0008006" key="7">
    <source>
        <dbReference type="Google" id="ProtNLM"/>
    </source>
</evidence>
<comment type="subcellular location">
    <subcellularLocation>
        <location evidence="1">Membrane</location>
        <topology evidence="1">Multi-pass membrane protein</topology>
    </subcellularLocation>
</comment>